<dbReference type="SUPFAM" id="SSF57850">
    <property type="entry name" value="RING/U-box"/>
    <property type="match status" value="1"/>
</dbReference>
<keyword evidence="2 4" id="KW-0863">Zinc-finger</keyword>
<evidence type="ECO:0000256" key="3">
    <source>
        <dbReference type="ARBA" id="ARBA00022833"/>
    </source>
</evidence>
<evidence type="ECO:0000313" key="8">
    <source>
        <dbReference type="Proteomes" id="UP000799777"/>
    </source>
</evidence>
<dbReference type="GO" id="GO:0008270">
    <property type="term" value="F:zinc ion binding"/>
    <property type="evidence" value="ECO:0007669"/>
    <property type="project" value="UniProtKB-KW"/>
</dbReference>
<dbReference type="GO" id="GO:0043161">
    <property type="term" value="P:proteasome-mediated ubiquitin-dependent protein catabolic process"/>
    <property type="evidence" value="ECO:0007669"/>
    <property type="project" value="TreeGrafter"/>
</dbReference>
<feature type="region of interest" description="Disordered" evidence="5">
    <location>
        <begin position="196"/>
        <end position="219"/>
    </location>
</feature>
<dbReference type="PROSITE" id="PS50089">
    <property type="entry name" value="ZF_RING_2"/>
    <property type="match status" value="1"/>
</dbReference>
<dbReference type="OrthoDB" id="8062037at2759"/>
<protein>
    <recommendedName>
        <fullName evidence="6">RING-type domain-containing protein</fullName>
    </recommendedName>
</protein>
<keyword evidence="3" id="KW-0862">Zinc</keyword>
<dbReference type="GO" id="GO:0061630">
    <property type="term" value="F:ubiquitin protein ligase activity"/>
    <property type="evidence" value="ECO:0007669"/>
    <property type="project" value="TreeGrafter"/>
</dbReference>
<evidence type="ECO:0000256" key="4">
    <source>
        <dbReference type="PROSITE-ProRule" id="PRU00175"/>
    </source>
</evidence>
<proteinExistence type="predicted"/>
<keyword evidence="1" id="KW-0479">Metal-binding</keyword>
<dbReference type="InterPro" id="IPR050731">
    <property type="entry name" value="HRD1_E3_ubiq-ligases"/>
</dbReference>
<accession>A0A9P4LNR3</accession>
<evidence type="ECO:0000256" key="1">
    <source>
        <dbReference type="ARBA" id="ARBA00022723"/>
    </source>
</evidence>
<dbReference type="InterPro" id="IPR013083">
    <property type="entry name" value="Znf_RING/FYVE/PHD"/>
</dbReference>
<sequence>MSLHERVANRFLSYLMDEPPAPCVICSVHFDDDHIPVAMPFCRHRFGRECIRRWIVDERATTCPTCRTQLFDPTPTKQYPEGTFTVSPNPALRPPSQPNVTYGQTLLPEPKHLILQLPDGPYQPTRDQVLKLKQMLAEIGQSWFSFGPLDWQMFITRNRPSIDLLKSRWWPYVHNTMAAPPSPAQTLQQATNMTKPNNSVARTDTGHEHTPTDNQNSIFDRPRFLGIKDRLELMDYLTIPHGGIDPLPEGGVCGEWPYQYPASLHPKKGQFNDEGMRQFARKVISERLRRLQNESEEYNLDSLLRS</sequence>
<dbReference type="Gene3D" id="3.30.40.10">
    <property type="entry name" value="Zinc/RING finger domain, C3HC4 (zinc finger)"/>
    <property type="match status" value="1"/>
</dbReference>
<reference evidence="7" key="1">
    <citation type="journal article" date="2020" name="Stud. Mycol.">
        <title>101 Dothideomycetes genomes: a test case for predicting lifestyles and emergence of pathogens.</title>
        <authorList>
            <person name="Haridas S."/>
            <person name="Albert R."/>
            <person name="Binder M."/>
            <person name="Bloem J."/>
            <person name="Labutti K."/>
            <person name="Salamov A."/>
            <person name="Andreopoulos B."/>
            <person name="Baker S."/>
            <person name="Barry K."/>
            <person name="Bills G."/>
            <person name="Bluhm B."/>
            <person name="Cannon C."/>
            <person name="Castanera R."/>
            <person name="Culley D."/>
            <person name="Daum C."/>
            <person name="Ezra D."/>
            <person name="Gonzalez J."/>
            <person name="Henrissat B."/>
            <person name="Kuo A."/>
            <person name="Liang C."/>
            <person name="Lipzen A."/>
            <person name="Lutzoni F."/>
            <person name="Magnuson J."/>
            <person name="Mondo S."/>
            <person name="Nolan M."/>
            <person name="Ohm R."/>
            <person name="Pangilinan J."/>
            <person name="Park H.-J."/>
            <person name="Ramirez L."/>
            <person name="Alfaro M."/>
            <person name="Sun H."/>
            <person name="Tritt A."/>
            <person name="Yoshinaga Y."/>
            <person name="Zwiers L.-H."/>
            <person name="Turgeon B."/>
            <person name="Goodwin S."/>
            <person name="Spatafora J."/>
            <person name="Crous P."/>
            <person name="Grigoriev I."/>
        </authorList>
    </citation>
    <scope>NUCLEOTIDE SEQUENCE</scope>
    <source>
        <strain evidence="7">CBS 110217</strain>
    </source>
</reference>
<dbReference type="Proteomes" id="UP000799777">
    <property type="component" value="Unassembled WGS sequence"/>
</dbReference>
<evidence type="ECO:0000313" key="7">
    <source>
        <dbReference type="EMBL" id="KAF2031515.1"/>
    </source>
</evidence>
<dbReference type="AlphaFoldDB" id="A0A9P4LNR3"/>
<gene>
    <name evidence="7" type="ORF">EK21DRAFT_110887</name>
</gene>
<dbReference type="Pfam" id="PF13639">
    <property type="entry name" value="zf-RING_2"/>
    <property type="match status" value="1"/>
</dbReference>
<keyword evidence="8" id="KW-1185">Reference proteome</keyword>
<dbReference type="PANTHER" id="PTHR22763">
    <property type="entry name" value="RING ZINC FINGER PROTEIN"/>
    <property type="match status" value="1"/>
</dbReference>
<evidence type="ECO:0000256" key="2">
    <source>
        <dbReference type="ARBA" id="ARBA00022771"/>
    </source>
</evidence>
<dbReference type="GO" id="GO:0012505">
    <property type="term" value="C:endomembrane system"/>
    <property type="evidence" value="ECO:0007669"/>
    <property type="project" value="TreeGrafter"/>
</dbReference>
<name>A0A9P4LNR3_9PLEO</name>
<evidence type="ECO:0000256" key="5">
    <source>
        <dbReference type="SAM" id="MobiDB-lite"/>
    </source>
</evidence>
<evidence type="ECO:0000259" key="6">
    <source>
        <dbReference type="PROSITE" id="PS50089"/>
    </source>
</evidence>
<dbReference type="InterPro" id="IPR001841">
    <property type="entry name" value="Znf_RING"/>
</dbReference>
<organism evidence="7 8">
    <name type="scientific">Setomelanomma holmii</name>
    <dbReference type="NCBI Taxonomy" id="210430"/>
    <lineage>
        <taxon>Eukaryota</taxon>
        <taxon>Fungi</taxon>
        <taxon>Dikarya</taxon>
        <taxon>Ascomycota</taxon>
        <taxon>Pezizomycotina</taxon>
        <taxon>Dothideomycetes</taxon>
        <taxon>Pleosporomycetidae</taxon>
        <taxon>Pleosporales</taxon>
        <taxon>Pleosporineae</taxon>
        <taxon>Phaeosphaeriaceae</taxon>
        <taxon>Setomelanomma</taxon>
    </lineage>
</organism>
<feature type="domain" description="RING-type" evidence="6">
    <location>
        <begin position="23"/>
        <end position="67"/>
    </location>
</feature>
<dbReference type="EMBL" id="ML978180">
    <property type="protein sequence ID" value="KAF2031515.1"/>
    <property type="molecule type" value="Genomic_DNA"/>
</dbReference>
<comment type="caution">
    <text evidence="7">The sequence shown here is derived from an EMBL/GenBank/DDBJ whole genome shotgun (WGS) entry which is preliminary data.</text>
</comment>